<sequence length="1575" mass="174960">MEHSTGQRRQRRRQNKAALKARLVLQEHEVGNVGLLSQDLFAECFPAISRVKIQGEEKDLLLDSQKYLNIAITSSESGNFTELAHWTVVSIRPSSTLSNNTLQLSPNSSAFQSFARSLTPICLGHQRGNIGIMILDVLPLELEAIYVTVDRDSARKLENGEGMIQKGQTKSIVTSNERSIPCTSPLAAAIRQSLSSLTIVRTGDYFNLPLQPHPITHLSSPPAKVILCEPVAQGLLSSITKIIVTRTKKGSRNSLHNQSVHVEPVLKSCTEEEDDTSNDQFYSATEDRNKIETGSDDETSLTEIETEATSTDDDLLDDPIDEMISLQAPQLSAIQSMSGNTTIQPATPTTIKGGLKNEGISTPGSIFSTLTSRTAYGGYTKRCLFKTQPNVLDDDEARVFVDIHSLTKIGCFSGDWVRLETTQEPGKGTIPWEIGRFGDLESDHGLWRPVKAFGLPEGYSRRSIIRIPSTKCENRRSSFFESQVQRSPGPIVYLSPILLANMNNAPFCRISTFKRNLYPGKYSHSKITNKSRPPTVRDLGLVKISTPFSTERYLQNALFSGLQRHFSGKTRVVRQGDIVAIGIDEDLARTLYHPAKNDDMETDDNFTSAFSDSLGFSRPDKSTRVAWFRVNYVGGIREESDEIQEDENIWGGVVSVDASSTRISQSGSENCRLPGSMVNPWEYYLGLKTISRTDSKYNLIPEYKCPPVSILQRRLRELIAAATSPLAIHVHSKPLAILVYSSQRNIGKSTVVQRAFADIGLHCLAINAYDIISEEGAGSDLKMAGLFEARAERAIACGSEYCGLLIRHIELFTADRIISSLNKILDGLRVLVATTTDIDKIPKRIRGLFTHEIEMTAPDEGERENILRDIINTQAIPLAPNVDLTSVAIKTAALVGGDLVDVVDRALVARMKRLEKLASHASDVYRQVTVRDILVSGGSSTKCINKLDFDVAVDTARKNFADAIGAPKIPNVSWNDVGGLTHVKDVVIETIQLPLERPELFTKGMKKRSGILFYGPPGTGKTLLAKAIATEFSLNFFSVKGPELLNMYIGESEANVRRVFQRARDARPCVVFFDELDSVAPKRGNQGDSGGVMDRIVSQLLAELDGMSEGQDGSGKVFVIGATNRPDLLDAALLRPGRFDKMLYLGVSDTHEKQLTIMEALTRKFTLHSKFSLEEFVKRLPFTYTGADFYALCSDAMLKAVTRQSSLVDYKISEINATNVKSGKKKISTAYYFDHFATEEDLAVTVTEEDFCVAERELIPSVSVKELENYLRVQSQFEKVEEKSFDNQRKDKVSFRILRLQLLYKHHNTVQRDEKRFLATVSQEINYPLDFRASGPYKSTEPRKKVPKYDERTVKLGKTLRILQERLPSLLQKPLPSELLSPKITLNLFPSTHPHLPSVTGRVAYSAALWTSPIAWGRLPLISNVKLEIISERMIKHAHLSCPSQSLRPEKLVVRWRTVSKSREQTSSALTYNSGLNENVDKITEWFGGGSKDDDNRKEFTGLFIFEFDEEGRILTHTIEHAQEGGNWERGVGAKVVGLTDWLLGGMRGSGRGEGAPCPAFCGDNSKHRHGLGKK</sequence>
<evidence type="ECO:0000256" key="9">
    <source>
        <dbReference type="ARBA" id="ARBA00034920"/>
    </source>
</evidence>
<name>A0A2S4PQL9_9PEZI</name>
<dbReference type="PROSITE" id="PS00674">
    <property type="entry name" value="AAA"/>
    <property type="match status" value="1"/>
</dbReference>
<feature type="compositionally biased region" description="Acidic residues" evidence="12">
    <location>
        <begin position="294"/>
        <end position="317"/>
    </location>
</feature>
<dbReference type="SMART" id="SM00382">
    <property type="entry name" value="AAA"/>
    <property type="match status" value="2"/>
</dbReference>
<dbReference type="OrthoDB" id="5553750at2759"/>
<dbReference type="GO" id="GO:0005778">
    <property type="term" value="C:peroxisomal membrane"/>
    <property type="evidence" value="ECO:0007669"/>
    <property type="project" value="UniProtKB-SubCell"/>
</dbReference>
<comment type="caution">
    <text evidence="14">The sequence shown here is derived from an EMBL/GenBank/DDBJ whole genome shotgun (WGS) entry which is preliminary data.</text>
</comment>
<accession>A0A2S4PQL9</accession>
<keyword evidence="15" id="KW-1185">Reference proteome</keyword>
<dbReference type="PANTHER" id="PTHR23077:SF9">
    <property type="entry name" value="PEROXISOMAL ATPASE PEX6"/>
    <property type="match status" value="1"/>
</dbReference>
<dbReference type="EMBL" id="PEDP01001067">
    <property type="protein sequence ID" value="POS84330.1"/>
    <property type="molecule type" value="Genomic_DNA"/>
</dbReference>
<dbReference type="InterPro" id="IPR056995">
    <property type="entry name" value="PEX6_4th_dom"/>
</dbReference>
<dbReference type="Pfam" id="PF17119">
    <property type="entry name" value="MMU163"/>
    <property type="match status" value="2"/>
</dbReference>
<proteinExistence type="inferred from homology"/>
<comment type="catalytic activity">
    <reaction evidence="10">
        <text>ATP + H2O = ADP + phosphate + H(+)</text>
        <dbReference type="Rhea" id="RHEA:13065"/>
        <dbReference type="ChEBI" id="CHEBI:15377"/>
        <dbReference type="ChEBI" id="CHEBI:15378"/>
        <dbReference type="ChEBI" id="CHEBI:30616"/>
        <dbReference type="ChEBI" id="CHEBI:43474"/>
        <dbReference type="ChEBI" id="CHEBI:456216"/>
    </reaction>
    <physiologicalReaction direction="left-to-right" evidence="10">
        <dbReference type="Rhea" id="RHEA:13066"/>
    </physiologicalReaction>
</comment>
<dbReference type="SUPFAM" id="SSF52540">
    <property type="entry name" value="P-loop containing nucleoside triphosphate hydrolases"/>
    <property type="match status" value="2"/>
</dbReference>
<dbReference type="PANTHER" id="PTHR23077">
    <property type="entry name" value="AAA-FAMILY ATPASE"/>
    <property type="match status" value="1"/>
</dbReference>
<keyword evidence="2" id="KW-0962">Peroxisome biogenesis</keyword>
<dbReference type="CDD" id="cd19527">
    <property type="entry name" value="RecA-like_PEX6_r2"/>
    <property type="match status" value="1"/>
</dbReference>
<dbReference type="Pfam" id="PF23120">
    <property type="entry name" value="PEX6_N"/>
    <property type="match status" value="1"/>
</dbReference>
<dbReference type="STRING" id="225359.A0A2S4PQL9"/>
<dbReference type="GO" id="GO:0016887">
    <property type="term" value="F:ATP hydrolysis activity"/>
    <property type="evidence" value="ECO:0007669"/>
    <property type="project" value="InterPro"/>
</dbReference>
<dbReference type="GO" id="GO:0016558">
    <property type="term" value="P:protein import into peroxisome matrix"/>
    <property type="evidence" value="ECO:0007669"/>
    <property type="project" value="TreeGrafter"/>
</dbReference>
<evidence type="ECO:0000256" key="6">
    <source>
        <dbReference type="ARBA" id="ARBA00023136"/>
    </source>
</evidence>
<reference evidence="14 15" key="1">
    <citation type="submission" date="2017-10" db="EMBL/GenBank/DDBJ databases">
        <title>Development of genomic resources for the powdery mildew, Erysiphe pulchra.</title>
        <authorList>
            <person name="Wadl P.A."/>
            <person name="Mack B.M."/>
            <person name="Moore G."/>
            <person name="Beltz S.B."/>
        </authorList>
    </citation>
    <scope>NUCLEOTIDE SEQUENCE [LARGE SCALE GENOMIC DNA]</scope>
    <source>
        <strain evidence="14">Cflorida</strain>
    </source>
</reference>
<comment type="subcellular location">
    <subcellularLocation>
        <location evidence="7">Peroxisome membrane</location>
        <topology evidence="7">Peripheral membrane protein</topology>
        <orientation evidence="7">Cytoplasmic side</orientation>
    </subcellularLocation>
</comment>
<keyword evidence="3" id="KW-0547">Nucleotide-binding</keyword>
<dbReference type="InterPro" id="IPR003960">
    <property type="entry name" value="ATPase_AAA_CS"/>
</dbReference>
<protein>
    <recommendedName>
        <fullName evidence="8">Peroxisomal ATPase PEX6</fullName>
    </recommendedName>
    <alternativeName>
        <fullName evidence="9">Peroxin-6</fullName>
    </alternativeName>
</protein>
<evidence type="ECO:0000256" key="11">
    <source>
        <dbReference type="ARBA" id="ARBA00062700"/>
    </source>
</evidence>
<evidence type="ECO:0000256" key="12">
    <source>
        <dbReference type="SAM" id="MobiDB-lite"/>
    </source>
</evidence>
<comment type="similarity">
    <text evidence="1">Belongs to the AAA ATPase family.</text>
</comment>
<gene>
    <name evidence="14" type="ORF">EPUL_003778</name>
</gene>
<dbReference type="InterPro" id="IPR003593">
    <property type="entry name" value="AAA+_ATPase"/>
</dbReference>
<evidence type="ECO:0000256" key="1">
    <source>
        <dbReference type="ARBA" id="ARBA00006914"/>
    </source>
</evidence>
<dbReference type="InterPro" id="IPR047533">
    <property type="entry name" value="RecA-like_PEX6_r2"/>
</dbReference>
<feature type="domain" description="AAA+ ATPase" evidence="13">
    <location>
        <begin position="733"/>
        <end position="859"/>
    </location>
</feature>
<dbReference type="GO" id="GO:0005829">
    <property type="term" value="C:cytosol"/>
    <property type="evidence" value="ECO:0007669"/>
    <property type="project" value="TreeGrafter"/>
</dbReference>
<dbReference type="FunFam" id="1.10.8.60:FF:000039">
    <property type="entry name" value="peroxisome biogenesis factor 6"/>
    <property type="match status" value="1"/>
</dbReference>
<evidence type="ECO:0000256" key="10">
    <source>
        <dbReference type="ARBA" id="ARBA00048778"/>
    </source>
</evidence>
<dbReference type="Gene3D" id="3.40.50.300">
    <property type="entry name" value="P-loop containing nucleotide triphosphate hydrolases"/>
    <property type="match status" value="2"/>
</dbReference>
<dbReference type="InterPro" id="IPR050168">
    <property type="entry name" value="AAA_ATPase_domain"/>
</dbReference>
<comment type="subunit">
    <text evidence="11">Interacts with PEX1; forming the PEX1-PEX6 AAA ATPase complex, which is composed of a heterohexamer formed by a trimer of PEX1-PEX6 dimers.</text>
</comment>
<dbReference type="GO" id="GO:0005524">
    <property type="term" value="F:ATP binding"/>
    <property type="evidence" value="ECO:0007669"/>
    <property type="project" value="UniProtKB-KW"/>
</dbReference>
<dbReference type="Gene3D" id="1.10.8.60">
    <property type="match status" value="2"/>
</dbReference>
<evidence type="ECO:0000256" key="8">
    <source>
        <dbReference type="ARBA" id="ARBA00034811"/>
    </source>
</evidence>
<dbReference type="InterPro" id="IPR003959">
    <property type="entry name" value="ATPase_AAA_core"/>
</dbReference>
<feature type="region of interest" description="Disordered" evidence="12">
    <location>
        <begin position="269"/>
        <end position="317"/>
    </location>
</feature>
<evidence type="ECO:0000313" key="15">
    <source>
        <dbReference type="Proteomes" id="UP000237438"/>
    </source>
</evidence>
<evidence type="ECO:0000256" key="2">
    <source>
        <dbReference type="ARBA" id="ARBA00022593"/>
    </source>
</evidence>
<evidence type="ECO:0000313" key="14">
    <source>
        <dbReference type="EMBL" id="POS84330.1"/>
    </source>
</evidence>
<dbReference type="Pfam" id="PF23315">
    <property type="entry name" value="PEX6_4th"/>
    <property type="match status" value="1"/>
</dbReference>
<dbReference type="FunFam" id="3.40.50.300:FF:000109">
    <property type="entry name" value="Peroxisomal biogenesis factor 6"/>
    <property type="match status" value="1"/>
</dbReference>
<dbReference type="InterPro" id="IPR031342">
    <property type="entry name" value="Mug163-like"/>
</dbReference>
<dbReference type="InterPro" id="IPR027417">
    <property type="entry name" value="P-loop_NTPase"/>
</dbReference>
<evidence type="ECO:0000256" key="5">
    <source>
        <dbReference type="ARBA" id="ARBA00022840"/>
    </source>
</evidence>
<evidence type="ECO:0000256" key="4">
    <source>
        <dbReference type="ARBA" id="ARBA00022801"/>
    </source>
</evidence>
<dbReference type="Pfam" id="PF00004">
    <property type="entry name" value="AAA"/>
    <property type="match status" value="2"/>
</dbReference>
<keyword evidence="4" id="KW-0378">Hydrolase</keyword>
<dbReference type="Proteomes" id="UP000237438">
    <property type="component" value="Unassembled WGS sequence"/>
</dbReference>
<evidence type="ECO:0000256" key="7">
    <source>
        <dbReference type="ARBA" id="ARBA00034691"/>
    </source>
</evidence>
<organism evidence="14 15">
    <name type="scientific">Erysiphe pulchra</name>
    <dbReference type="NCBI Taxonomy" id="225359"/>
    <lineage>
        <taxon>Eukaryota</taxon>
        <taxon>Fungi</taxon>
        <taxon>Dikarya</taxon>
        <taxon>Ascomycota</taxon>
        <taxon>Pezizomycotina</taxon>
        <taxon>Leotiomycetes</taxon>
        <taxon>Erysiphales</taxon>
        <taxon>Erysiphaceae</taxon>
        <taxon>Erysiphe</taxon>
    </lineage>
</organism>
<feature type="domain" description="AAA+ ATPase" evidence="13">
    <location>
        <begin position="1007"/>
        <end position="1149"/>
    </location>
</feature>
<evidence type="ECO:0000259" key="13">
    <source>
        <dbReference type="SMART" id="SM00382"/>
    </source>
</evidence>
<evidence type="ECO:0000256" key="3">
    <source>
        <dbReference type="ARBA" id="ARBA00022741"/>
    </source>
</evidence>
<keyword evidence="5" id="KW-0067">ATP-binding</keyword>
<keyword evidence="6" id="KW-0472">Membrane</keyword>